<reference evidence="8 9" key="1">
    <citation type="submission" date="2017-07" db="EMBL/GenBank/DDBJ databases">
        <title>Leptospira spp. isolated from tropical soils.</title>
        <authorList>
            <person name="Thibeaux R."/>
            <person name="Iraola G."/>
            <person name="Ferres I."/>
            <person name="Bierque E."/>
            <person name="Girault D."/>
            <person name="Soupe-Gilbert M.-E."/>
            <person name="Picardeau M."/>
            <person name="Goarant C."/>
        </authorList>
    </citation>
    <scope>NUCLEOTIDE SEQUENCE [LARGE SCALE GENOMIC DNA]</scope>
    <source>
        <strain evidence="8 9">FH2-C-A2</strain>
    </source>
</reference>
<feature type="transmembrane region" description="Helical" evidence="7">
    <location>
        <begin position="285"/>
        <end position="307"/>
    </location>
</feature>
<feature type="transmembrane region" description="Helical" evidence="7">
    <location>
        <begin position="108"/>
        <end position="130"/>
    </location>
</feature>
<evidence type="ECO:0000313" key="8">
    <source>
        <dbReference type="EMBL" id="PJZ64350.1"/>
    </source>
</evidence>
<dbReference type="NCBIfam" id="TIGR00937">
    <property type="entry name" value="2A51"/>
    <property type="match status" value="1"/>
</dbReference>
<sequence length="386" mass="42180">MREIFLAFLRLGLVSFGGPTAHIGYFHSEFVIKKKWIEESVFAEMQAICQMLPGPASSQLGICIGTIRGGTGGGLAAWLGFTLPSAVLLVLFAELVKKDIIPELGWIQGWKLVAAAVIAHAVFSMGKTIIEGSVSVGIVVFSLVASLIFRDLPQIVCILLAGVLGSLFLRPEEQKGYEKKLFSKNRKRAWILIVSFFLLLGILPILRIWIGGRFLEIADGFYRTGALVFGGGHVVLPLLEKEFVSPGFLDHDIFLMGYGAAQAVPGPLFTFSAYIGVFLDGIGGAVAGLVWIFLPSFLILFGVLPYWEKIREYPWISSAVKGMNASVLGILAAALYDPVLKTSVHSWLDLGFAVLLFLGLLFFRIPNWFLLLPGFLYGLFRGAGYL</sequence>
<gene>
    <name evidence="8" type="ORF">CH371_18185</name>
</gene>
<feature type="transmembrane region" description="Helical" evidence="7">
    <location>
        <begin position="356"/>
        <end position="380"/>
    </location>
</feature>
<dbReference type="EMBL" id="NPDT01000010">
    <property type="protein sequence ID" value="PJZ64350.1"/>
    <property type="molecule type" value="Genomic_DNA"/>
</dbReference>
<evidence type="ECO:0000256" key="4">
    <source>
        <dbReference type="ARBA" id="ARBA00022692"/>
    </source>
</evidence>
<dbReference type="PANTHER" id="PTHR33567:SF3">
    <property type="entry name" value="CHROMATE ION TRANSPORTER (EUROFUNG)"/>
    <property type="match status" value="1"/>
</dbReference>
<accession>A0A2M9Z7E9</accession>
<feature type="transmembrane region" description="Helical" evidence="7">
    <location>
        <begin position="319"/>
        <end position="336"/>
    </location>
</feature>
<dbReference type="Pfam" id="PF02417">
    <property type="entry name" value="Chromate_transp"/>
    <property type="match status" value="2"/>
</dbReference>
<comment type="subcellular location">
    <subcellularLocation>
        <location evidence="1">Cell membrane</location>
        <topology evidence="1">Multi-pass membrane protein</topology>
    </subcellularLocation>
</comment>
<dbReference type="PANTHER" id="PTHR33567">
    <property type="entry name" value="CHROMATE ION TRANSPORTER (EUROFUNG)"/>
    <property type="match status" value="1"/>
</dbReference>
<protein>
    <recommendedName>
        <fullName evidence="10">Chromate efflux transporter</fullName>
    </recommendedName>
</protein>
<dbReference type="GO" id="GO:0015109">
    <property type="term" value="F:chromate transmembrane transporter activity"/>
    <property type="evidence" value="ECO:0007669"/>
    <property type="project" value="InterPro"/>
</dbReference>
<evidence type="ECO:0000256" key="5">
    <source>
        <dbReference type="ARBA" id="ARBA00022989"/>
    </source>
</evidence>
<keyword evidence="3" id="KW-1003">Cell membrane</keyword>
<comment type="caution">
    <text evidence="8">The sequence shown here is derived from an EMBL/GenBank/DDBJ whole genome shotgun (WGS) entry which is preliminary data.</text>
</comment>
<proteinExistence type="inferred from homology"/>
<feature type="transmembrane region" description="Helical" evidence="7">
    <location>
        <begin position="136"/>
        <end position="169"/>
    </location>
</feature>
<dbReference type="AlphaFoldDB" id="A0A2M9Z7E9"/>
<evidence type="ECO:0000256" key="3">
    <source>
        <dbReference type="ARBA" id="ARBA00022475"/>
    </source>
</evidence>
<evidence type="ECO:0000256" key="1">
    <source>
        <dbReference type="ARBA" id="ARBA00004651"/>
    </source>
</evidence>
<comment type="similarity">
    <text evidence="2">Belongs to the chromate ion transporter (CHR) (TC 2.A.51) family.</text>
</comment>
<evidence type="ECO:0000256" key="2">
    <source>
        <dbReference type="ARBA" id="ARBA00005262"/>
    </source>
</evidence>
<name>A0A2M9Z7E9_9LEPT</name>
<evidence type="ECO:0000313" key="9">
    <source>
        <dbReference type="Proteomes" id="UP000231912"/>
    </source>
</evidence>
<feature type="transmembrane region" description="Helical" evidence="7">
    <location>
        <begin position="260"/>
        <end position="279"/>
    </location>
</feature>
<evidence type="ECO:0000256" key="7">
    <source>
        <dbReference type="SAM" id="Phobius"/>
    </source>
</evidence>
<dbReference type="Proteomes" id="UP000231912">
    <property type="component" value="Unassembled WGS sequence"/>
</dbReference>
<keyword evidence="4 7" id="KW-0812">Transmembrane</keyword>
<dbReference type="RefSeq" id="WP_100760122.1">
    <property type="nucleotide sequence ID" value="NZ_NPDT01000010.1"/>
</dbReference>
<feature type="transmembrane region" description="Helical" evidence="7">
    <location>
        <begin position="221"/>
        <end position="239"/>
    </location>
</feature>
<dbReference type="GO" id="GO:0005886">
    <property type="term" value="C:plasma membrane"/>
    <property type="evidence" value="ECO:0007669"/>
    <property type="project" value="UniProtKB-SubCell"/>
</dbReference>
<evidence type="ECO:0008006" key="10">
    <source>
        <dbReference type="Google" id="ProtNLM"/>
    </source>
</evidence>
<feature type="transmembrane region" description="Helical" evidence="7">
    <location>
        <begin position="75"/>
        <end position="96"/>
    </location>
</feature>
<keyword evidence="5 7" id="KW-1133">Transmembrane helix</keyword>
<dbReference type="PIRSF" id="PIRSF004810">
    <property type="entry name" value="ChrA"/>
    <property type="match status" value="1"/>
</dbReference>
<dbReference type="InterPro" id="IPR014047">
    <property type="entry name" value="Chr_Tranpt_l_chain"/>
</dbReference>
<evidence type="ECO:0000256" key="6">
    <source>
        <dbReference type="ARBA" id="ARBA00023136"/>
    </source>
</evidence>
<feature type="transmembrane region" description="Helical" evidence="7">
    <location>
        <begin position="189"/>
        <end position="209"/>
    </location>
</feature>
<organism evidence="8 9">
    <name type="scientific">Leptospira wolffii</name>
    <dbReference type="NCBI Taxonomy" id="409998"/>
    <lineage>
        <taxon>Bacteria</taxon>
        <taxon>Pseudomonadati</taxon>
        <taxon>Spirochaetota</taxon>
        <taxon>Spirochaetia</taxon>
        <taxon>Leptospirales</taxon>
        <taxon>Leptospiraceae</taxon>
        <taxon>Leptospira</taxon>
    </lineage>
</organism>
<keyword evidence="6 7" id="KW-0472">Membrane</keyword>
<dbReference type="InterPro" id="IPR003370">
    <property type="entry name" value="Chromate_transpt"/>
</dbReference>